<protein>
    <submittedName>
        <fullName evidence="8">AI-2E family transporter</fullName>
    </submittedName>
</protein>
<keyword evidence="3 7" id="KW-0812">Transmembrane</keyword>
<feature type="transmembrane region" description="Helical" evidence="7">
    <location>
        <begin position="199"/>
        <end position="225"/>
    </location>
</feature>
<evidence type="ECO:0000256" key="5">
    <source>
        <dbReference type="ARBA" id="ARBA00023136"/>
    </source>
</evidence>
<feature type="transmembrane region" description="Helical" evidence="7">
    <location>
        <begin position="237"/>
        <end position="257"/>
    </location>
</feature>
<dbReference type="AlphaFoldDB" id="A0ABD5PCR3"/>
<name>A0ABD5PCR3_9EURY</name>
<keyword evidence="5 7" id="KW-0472">Membrane</keyword>
<feature type="region of interest" description="Disordered" evidence="6">
    <location>
        <begin position="362"/>
        <end position="433"/>
    </location>
</feature>
<evidence type="ECO:0000256" key="4">
    <source>
        <dbReference type="ARBA" id="ARBA00022989"/>
    </source>
</evidence>
<dbReference type="RefSeq" id="WP_267623706.1">
    <property type="nucleotide sequence ID" value="NZ_JAODIW010000008.1"/>
</dbReference>
<comment type="subcellular location">
    <subcellularLocation>
        <location evidence="1">Membrane</location>
        <topology evidence="1">Multi-pass membrane protein</topology>
    </subcellularLocation>
</comment>
<evidence type="ECO:0000313" key="8">
    <source>
        <dbReference type="EMBL" id="MFC4358538.1"/>
    </source>
</evidence>
<dbReference type="InterPro" id="IPR002549">
    <property type="entry name" value="AI-2E-like"/>
</dbReference>
<proteinExistence type="inferred from homology"/>
<comment type="similarity">
    <text evidence="2">Belongs to the autoinducer-2 exporter (AI-2E) (TC 2.A.86) family.</text>
</comment>
<feature type="transmembrane region" description="Helical" evidence="7">
    <location>
        <begin position="12"/>
        <end position="45"/>
    </location>
</feature>
<dbReference type="Proteomes" id="UP001595921">
    <property type="component" value="Unassembled WGS sequence"/>
</dbReference>
<comment type="caution">
    <text evidence="8">The sequence shown here is derived from an EMBL/GenBank/DDBJ whole genome shotgun (WGS) entry which is preliminary data.</text>
</comment>
<accession>A0ABD5PCR3</accession>
<keyword evidence="9" id="KW-1185">Reference proteome</keyword>
<evidence type="ECO:0000256" key="3">
    <source>
        <dbReference type="ARBA" id="ARBA00022692"/>
    </source>
</evidence>
<organism evidence="8 9">
    <name type="scientific">Halobium salinum</name>
    <dbReference type="NCBI Taxonomy" id="1364940"/>
    <lineage>
        <taxon>Archaea</taxon>
        <taxon>Methanobacteriati</taxon>
        <taxon>Methanobacteriota</taxon>
        <taxon>Stenosarchaea group</taxon>
        <taxon>Halobacteria</taxon>
        <taxon>Halobacteriales</taxon>
        <taxon>Haloferacaceae</taxon>
        <taxon>Halobium</taxon>
    </lineage>
</organism>
<dbReference type="EMBL" id="JBHSDS010000006">
    <property type="protein sequence ID" value="MFC4358538.1"/>
    <property type="molecule type" value="Genomic_DNA"/>
</dbReference>
<feature type="compositionally biased region" description="Acidic residues" evidence="6">
    <location>
        <begin position="382"/>
        <end position="392"/>
    </location>
</feature>
<evidence type="ECO:0000256" key="2">
    <source>
        <dbReference type="ARBA" id="ARBA00009773"/>
    </source>
</evidence>
<reference evidence="8 9" key="1">
    <citation type="journal article" date="2019" name="Int. J. Syst. Evol. Microbiol.">
        <title>The Global Catalogue of Microorganisms (GCM) 10K type strain sequencing project: providing services to taxonomists for standard genome sequencing and annotation.</title>
        <authorList>
            <consortium name="The Broad Institute Genomics Platform"/>
            <consortium name="The Broad Institute Genome Sequencing Center for Infectious Disease"/>
            <person name="Wu L."/>
            <person name="Ma J."/>
        </authorList>
    </citation>
    <scope>NUCLEOTIDE SEQUENCE [LARGE SCALE GENOMIC DNA]</scope>
    <source>
        <strain evidence="8 9">CGMCC 1.12553</strain>
    </source>
</reference>
<feature type="transmembrane region" description="Helical" evidence="7">
    <location>
        <begin position="65"/>
        <end position="85"/>
    </location>
</feature>
<dbReference type="Pfam" id="PF01594">
    <property type="entry name" value="AI-2E_transport"/>
    <property type="match status" value="1"/>
</dbReference>
<keyword evidence="4 7" id="KW-1133">Transmembrane helix</keyword>
<sequence>MTEGPWGLSRERLAWWVVVFALAGVLAFVAWRIVGTVVMGLFVYYGARPMFRRLHERVDSRGLAAAATLLLIVVPTIALLSYAGLMAWSEFTRVAGDGATQFVLQRLPGDQQSLGAILRSPMEFLGRLDRLPSVQQGVNAVLTTLGTISTGLLHLGLALTFAFFLYSDGHRLHGWVREEWGEHSTTYAALSAADRDLEVVYFGNVLTVAAVTVLALGLYNGFAYVAPQGLTMPFPTLLAILTGLATFVPVVVGKVVYLPTAAYLFYQAWQAGNGAAALWWPAAFLVAAFLLLDILPMTFIRGKFSGQTIHDGMAMLSYILGATVFGWYGLFLGPLFLVGVVQAANVVLPELIDGRDPLPRAVGSTSLGTDPSEAGLDVAGAEADDIRDEEDAERIGDARAAEEAGDGAQAAEEAGDGTPPDSSPRDGTPGGDG</sequence>
<evidence type="ECO:0000256" key="1">
    <source>
        <dbReference type="ARBA" id="ARBA00004141"/>
    </source>
</evidence>
<feature type="transmembrane region" description="Helical" evidence="7">
    <location>
        <begin position="316"/>
        <end position="341"/>
    </location>
</feature>
<dbReference type="GO" id="GO:0016020">
    <property type="term" value="C:membrane"/>
    <property type="evidence" value="ECO:0007669"/>
    <property type="project" value="UniProtKB-SubCell"/>
</dbReference>
<gene>
    <name evidence="8" type="ORF">ACFO0N_11360</name>
</gene>
<feature type="compositionally biased region" description="Basic and acidic residues" evidence="6">
    <location>
        <begin position="393"/>
        <end position="402"/>
    </location>
</feature>
<feature type="transmembrane region" description="Helical" evidence="7">
    <location>
        <begin position="277"/>
        <end position="295"/>
    </location>
</feature>
<feature type="transmembrane region" description="Helical" evidence="7">
    <location>
        <begin position="140"/>
        <end position="166"/>
    </location>
</feature>
<evidence type="ECO:0000256" key="7">
    <source>
        <dbReference type="SAM" id="Phobius"/>
    </source>
</evidence>
<evidence type="ECO:0000313" key="9">
    <source>
        <dbReference type="Proteomes" id="UP001595921"/>
    </source>
</evidence>
<evidence type="ECO:0000256" key="6">
    <source>
        <dbReference type="SAM" id="MobiDB-lite"/>
    </source>
</evidence>